<evidence type="ECO:0000259" key="2">
    <source>
        <dbReference type="PROSITE" id="PS50879"/>
    </source>
</evidence>
<proteinExistence type="predicted"/>
<name>A0ABY6LBU3_9ARAC</name>
<dbReference type="InterPro" id="IPR000477">
    <property type="entry name" value="RT_dom"/>
</dbReference>
<dbReference type="PROSITE" id="PS50879">
    <property type="entry name" value="RNASE_H_1"/>
    <property type="match status" value="1"/>
</dbReference>
<reference evidence="3 4" key="1">
    <citation type="submission" date="2022-01" db="EMBL/GenBank/DDBJ databases">
        <title>A chromosomal length assembly of Cordylochernes scorpioides.</title>
        <authorList>
            <person name="Zeh D."/>
            <person name="Zeh J."/>
        </authorList>
    </citation>
    <scope>NUCLEOTIDE SEQUENCE [LARGE SCALE GENOMIC DNA]</scope>
    <source>
        <strain evidence="3">IN4F17</strain>
        <tissue evidence="3">Whole Body</tissue>
    </source>
</reference>
<dbReference type="PROSITE" id="PS50878">
    <property type="entry name" value="RT_POL"/>
    <property type="match status" value="2"/>
</dbReference>
<dbReference type="InterPro" id="IPR043502">
    <property type="entry name" value="DNA/RNA_pol_sf"/>
</dbReference>
<keyword evidence="4" id="KW-1185">Reference proteome</keyword>
<evidence type="ECO:0008006" key="5">
    <source>
        <dbReference type="Google" id="ProtNLM"/>
    </source>
</evidence>
<dbReference type="Pfam" id="PF14529">
    <property type="entry name" value="Exo_endo_phos_2"/>
    <property type="match status" value="2"/>
</dbReference>
<sequence length="1765" mass="200189">MKPDGRTVVQISSIYKKPDLPLQEEDLNLLLENNQSVIAAGDWNSKHPLWGSRTSNNSGTVLHNFSEKENLDIVAPSSPTHYSPLGNPDFLDIAILRNIPWTSRIKTLDALSSDHLPVILELTCPKDEFTTRACRLTNWVHFQQDLISSTPPRIPLKTEANIDSAVTLLNDKIYNSYSKNTVISSSSSKQNPSTKALIKEKNKARKRWQATWDPAHRAIYLNLQGKVNKALKSDSTENWNQFIHKIESSPKDFWRKTKPIRKKTERISSLVTNGKTLLTDKEIGNELAEHFSNQFSKEKEEDQPNITYNHQQEKMLTMTTPNEVKEVIKYLANHKAPGHDNITPQMAKNLPIKWIVFLAGVFNAALHLCYYPKVWKHAIIIPIPKKSAKSPEDLRPISLLPTIGKIYERIILRRLQMYLDNSNFIIPQQFGFRRGHSTTHQLIAVLDYIQIRRSHKEVNPSTKALIKEKNKARKRWQATWDPAHRAIYLNLQGKVNKALKSDSTENWNQFIHKIESSPKDFWRKTKPIRKKTERISSLVTNGKTLLTDKEIGNELAEHFSNQFSKEKEEDQPNITYNHQQEKMLTMTTPNEVKEVIKYLANHKAPGHDNITPQMAKNLPIKWIVFLAGVFNAALHLCYYPKVWKHAIIIPIPKKSAKSPEDLRPISLLPTIGKIYERIILRRLQMYLDNSNFIIPQQFGFRRGHSTTHQLISVLDYIQIRRSHKKAVGAVFLDFAKAFDKVWHNGLIKKLTKHQFSSDIINFMQNYLQGRTFSVKQGNFITEPKPIQTGVPQGSILGPYLFNIYINDIPLHSKCKLKLFADDTAILFNSKSVNLLVTQLQNYLNDIIKWCDEWKLDINPTKTQAIVFPPRDNKKFKPQTNLTVNSSTISWADHAKYLGVTLDSKLKFNLHVQNTIRKAKIAKISLSSLLNFKSNLTTKHKFTLYKTCILPIITYALPVWGKYITPTDKKRIDAFMRICLRTTIGAPFNLSNKILKEDLNQPNIEEIYQDSATRLFSQFQKSSNPTIQEIVQNQGAHIPSGIVARSNLHPIPLTSPDTAITSIAICLEQSIIVVHSAYWHGLRAADDFIPLLEDTIRRTSLPVILGMDTNAHSPTWGIGARLDFRGANLEEFASFNDFHFLGPPVDSTWSNGPLSSSIDVTLASSSLAIHVTRGLLDEMAFTDHIPIWTTFLDMVNNETKSSLVESSCKEQTFKSFLNSSLHQLDIYLGFTTEDYIIREQEQVYSSMARQYRPITLLNTMAKVFERCILARLQRLADRHGWFFEDQYKTVLGTVNGRSAEDALASITQLIEERQAHWRKTLVISSDISKAFDTVWRPAIIQNLERLNCSESITCLVKSFLEDRTVSYSAWTATECTSSQLGTPQGSALSPFLWNIVARTIFTLPSIIDSRLIAYADDFTLMTQLDGASAWGGRALSSEGIRQLRSLHCNFAKRVLRGGPYTLTVSAISITGSPPFDIIVRSRTAFLKEINEGNFESRPGPASLPYPPDRRQLSFSLNIEEITTPIIFTDGSKNEAGVGAAIVPSSEDQQPVLLRLHPDCTAFQAELLAIRWAVRLVKEGYSRNAITIASDCRSALSAICTSGPVRSTLVAKIILALNTNQNVNLCWVPGHCGIDGKERADRAAKNAAVLILEPSFSILPRSLARNHSRVAALDAWTEVYCQDHYNRHLRRIAHTPDRLLQFLPKVCPGEVTTTLLTGHGHVRADLVLWRLGQDPSCPHCMEEQQTVDHLLFRCPAFKQHRMKTALL</sequence>
<protein>
    <recommendedName>
        <fullName evidence="5">RNA-directed DNA polymerase from mobile element jockey</fullName>
    </recommendedName>
</protein>
<dbReference type="InterPro" id="IPR036397">
    <property type="entry name" value="RNaseH_sf"/>
</dbReference>
<evidence type="ECO:0000313" key="4">
    <source>
        <dbReference type="Proteomes" id="UP001235939"/>
    </source>
</evidence>
<dbReference type="SUPFAM" id="SSF53098">
    <property type="entry name" value="Ribonuclease H-like"/>
    <property type="match status" value="1"/>
</dbReference>
<feature type="domain" description="RNase H type-1" evidence="2">
    <location>
        <begin position="1519"/>
        <end position="1647"/>
    </location>
</feature>
<evidence type="ECO:0000259" key="1">
    <source>
        <dbReference type="PROSITE" id="PS50878"/>
    </source>
</evidence>
<dbReference type="Pfam" id="PF00075">
    <property type="entry name" value="RNase_H"/>
    <property type="match status" value="1"/>
</dbReference>
<feature type="domain" description="Reverse transcriptase" evidence="1">
    <location>
        <begin position="1217"/>
        <end position="1468"/>
    </location>
</feature>
<dbReference type="PANTHER" id="PTHR19446">
    <property type="entry name" value="REVERSE TRANSCRIPTASES"/>
    <property type="match status" value="1"/>
</dbReference>
<dbReference type="InterPro" id="IPR005135">
    <property type="entry name" value="Endo/exonuclease/phosphatase"/>
</dbReference>
<dbReference type="InterPro" id="IPR002156">
    <property type="entry name" value="RNaseH_domain"/>
</dbReference>
<feature type="domain" description="Reverse transcriptase" evidence="1">
    <location>
        <begin position="632"/>
        <end position="901"/>
    </location>
</feature>
<dbReference type="Proteomes" id="UP001235939">
    <property type="component" value="Chromosome 15"/>
</dbReference>
<dbReference type="CDD" id="cd01650">
    <property type="entry name" value="RT_nLTR_like"/>
    <property type="match status" value="2"/>
</dbReference>
<dbReference type="SUPFAM" id="SSF56672">
    <property type="entry name" value="DNA/RNA polymerases"/>
    <property type="match status" value="3"/>
</dbReference>
<feature type="non-terminal residue" evidence="3">
    <location>
        <position position="1"/>
    </location>
</feature>
<accession>A0ABY6LBU3</accession>
<dbReference type="InterPro" id="IPR012337">
    <property type="entry name" value="RNaseH-like_sf"/>
</dbReference>
<dbReference type="Gene3D" id="3.30.420.10">
    <property type="entry name" value="Ribonuclease H-like superfamily/Ribonuclease H"/>
    <property type="match status" value="1"/>
</dbReference>
<dbReference type="Pfam" id="PF00078">
    <property type="entry name" value="RVT_1"/>
    <property type="match status" value="2"/>
</dbReference>
<dbReference type="InterPro" id="IPR036691">
    <property type="entry name" value="Endo/exonu/phosph_ase_sf"/>
</dbReference>
<gene>
    <name evidence="3" type="ORF">LAZ67_15002762</name>
</gene>
<dbReference type="Gene3D" id="3.60.10.10">
    <property type="entry name" value="Endonuclease/exonuclease/phosphatase"/>
    <property type="match status" value="2"/>
</dbReference>
<dbReference type="EMBL" id="CP092877">
    <property type="protein sequence ID" value="UYV77902.1"/>
    <property type="molecule type" value="Genomic_DNA"/>
</dbReference>
<dbReference type="CDD" id="cd09276">
    <property type="entry name" value="Rnase_HI_RT_non_LTR"/>
    <property type="match status" value="1"/>
</dbReference>
<evidence type="ECO:0000313" key="3">
    <source>
        <dbReference type="EMBL" id="UYV77902.1"/>
    </source>
</evidence>
<organism evidence="3 4">
    <name type="scientific">Cordylochernes scorpioides</name>
    <dbReference type="NCBI Taxonomy" id="51811"/>
    <lineage>
        <taxon>Eukaryota</taxon>
        <taxon>Metazoa</taxon>
        <taxon>Ecdysozoa</taxon>
        <taxon>Arthropoda</taxon>
        <taxon>Chelicerata</taxon>
        <taxon>Arachnida</taxon>
        <taxon>Pseudoscorpiones</taxon>
        <taxon>Cheliferoidea</taxon>
        <taxon>Chernetidae</taxon>
        <taxon>Cordylochernes</taxon>
    </lineage>
</organism>
<dbReference type="SUPFAM" id="SSF56219">
    <property type="entry name" value="DNase I-like"/>
    <property type="match status" value="2"/>
</dbReference>